<evidence type="ECO:0000256" key="4">
    <source>
        <dbReference type="ARBA" id="ARBA00023163"/>
    </source>
</evidence>
<dbReference type="GO" id="GO:0003677">
    <property type="term" value="F:DNA binding"/>
    <property type="evidence" value="ECO:0007669"/>
    <property type="project" value="UniProtKB-UniRule"/>
</dbReference>
<evidence type="ECO:0000256" key="1">
    <source>
        <dbReference type="ARBA" id="ARBA00004123"/>
    </source>
</evidence>
<keyword evidence="11" id="KW-1185">Reference proteome</keyword>
<dbReference type="PIRSF" id="PIRSF016398">
    <property type="entry name" value="TFIIE-beta"/>
    <property type="match status" value="1"/>
</dbReference>
<dbReference type="GO" id="GO:0001097">
    <property type="term" value="F:TFIIH-class transcription factor complex binding"/>
    <property type="evidence" value="ECO:0007669"/>
    <property type="project" value="TreeGrafter"/>
</dbReference>
<evidence type="ECO:0000256" key="6">
    <source>
        <dbReference type="ARBA" id="ARBA00025581"/>
    </source>
</evidence>
<comment type="similarity">
    <text evidence="7">Belongs to the TFIIE beta subunit family.</text>
</comment>
<gene>
    <name evidence="10" type="ORF">LTR77_001102</name>
</gene>
<reference evidence="10 11" key="1">
    <citation type="submission" date="2023-08" db="EMBL/GenBank/DDBJ databases">
        <title>Black Yeasts Isolated from many extreme environments.</title>
        <authorList>
            <person name="Coleine C."/>
            <person name="Stajich J.E."/>
            <person name="Selbmann L."/>
        </authorList>
    </citation>
    <scope>NUCLEOTIDE SEQUENCE [LARGE SCALE GENOMIC DNA]</scope>
    <source>
        <strain evidence="10 11">CCFEE 5935</strain>
    </source>
</reference>
<comment type="caution">
    <text evidence="10">The sequence shown here is derived from an EMBL/GenBank/DDBJ whole genome shotgun (WGS) entry which is preliminary data.</text>
</comment>
<feature type="compositionally biased region" description="Basic and acidic residues" evidence="8">
    <location>
        <begin position="265"/>
        <end position="274"/>
    </location>
</feature>
<proteinExistence type="inferred from homology"/>
<evidence type="ECO:0000256" key="7">
    <source>
        <dbReference type="PIRNR" id="PIRNR016398"/>
    </source>
</evidence>
<dbReference type="AlphaFoldDB" id="A0AAV9PNY1"/>
<dbReference type="InterPro" id="IPR003166">
    <property type="entry name" value="TFIIE_bsu_DNA-bd"/>
</dbReference>
<evidence type="ECO:0000256" key="2">
    <source>
        <dbReference type="ARBA" id="ARBA00023015"/>
    </source>
</evidence>
<feature type="compositionally biased region" description="Basic residues" evidence="8">
    <location>
        <begin position="275"/>
        <end position="285"/>
    </location>
</feature>
<organism evidence="10 11">
    <name type="scientific">Saxophila tyrrhenica</name>
    <dbReference type="NCBI Taxonomy" id="1690608"/>
    <lineage>
        <taxon>Eukaryota</taxon>
        <taxon>Fungi</taxon>
        <taxon>Dikarya</taxon>
        <taxon>Ascomycota</taxon>
        <taxon>Pezizomycotina</taxon>
        <taxon>Dothideomycetes</taxon>
        <taxon>Dothideomycetidae</taxon>
        <taxon>Mycosphaerellales</taxon>
        <taxon>Extremaceae</taxon>
        <taxon>Saxophila</taxon>
    </lineage>
</organism>
<evidence type="ECO:0000259" key="9">
    <source>
        <dbReference type="PROSITE" id="PS51351"/>
    </source>
</evidence>
<feature type="domain" description="TFIIE beta" evidence="9">
    <location>
        <begin position="62"/>
        <end position="150"/>
    </location>
</feature>
<dbReference type="InterPro" id="IPR040501">
    <property type="entry name" value="TFA2_Winged_2"/>
</dbReference>
<dbReference type="GeneID" id="89922450"/>
<dbReference type="GO" id="GO:0006367">
    <property type="term" value="P:transcription initiation at RNA polymerase II promoter"/>
    <property type="evidence" value="ECO:0007669"/>
    <property type="project" value="UniProtKB-UniRule"/>
</dbReference>
<feature type="region of interest" description="Disordered" evidence="8">
    <location>
        <begin position="19"/>
        <end position="50"/>
    </location>
</feature>
<comment type="subcellular location">
    <subcellularLocation>
        <location evidence="1 7">Nucleus</location>
    </subcellularLocation>
</comment>
<keyword evidence="5 7" id="KW-0539">Nucleus</keyword>
<accession>A0AAV9PNY1</accession>
<feature type="compositionally biased region" description="Low complexity" evidence="8">
    <location>
        <begin position="25"/>
        <end position="39"/>
    </location>
</feature>
<dbReference type="RefSeq" id="XP_064662691.1">
    <property type="nucleotide sequence ID" value="XM_064798364.1"/>
</dbReference>
<dbReference type="Pfam" id="PF02186">
    <property type="entry name" value="TFIIE_beta"/>
    <property type="match status" value="1"/>
</dbReference>
<comment type="subunit">
    <text evidence="7">Tetramer of two alpha and two beta chains.</text>
</comment>
<keyword evidence="2 7" id="KW-0805">Transcription regulation</keyword>
<comment type="function">
    <text evidence="6 7">Recruits TFIIH to the initiation complex and stimulates the RNA polymerase II C-terminal domain kinase and DNA-dependent ATPase activities of TFIIH. Both TFIIH and TFIIE are required for promoter clearance by RNA polymerase.</text>
</comment>
<evidence type="ECO:0000256" key="8">
    <source>
        <dbReference type="SAM" id="MobiDB-lite"/>
    </source>
</evidence>
<evidence type="ECO:0000313" key="11">
    <source>
        <dbReference type="Proteomes" id="UP001337655"/>
    </source>
</evidence>
<dbReference type="GO" id="GO:0005673">
    <property type="term" value="C:transcription factor TFIIE complex"/>
    <property type="evidence" value="ECO:0007669"/>
    <property type="project" value="UniProtKB-UniRule"/>
</dbReference>
<name>A0AAV9PNY1_9PEZI</name>
<feature type="region of interest" description="Disordered" evidence="8">
    <location>
        <begin position="258"/>
        <end position="302"/>
    </location>
</feature>
<keyword evidence="3 7" id="KW-0238">DNA-binding</keyword>
<evidence type="ECO:0000256" key="5">
    <source>
        <dbReference type="ARBA" id="ARBA00023242"/>
    </source>
</evidence>
<dbReference type="PROSITE" id="PS51351">
    <property type="entry name" value="TFIIE_BETA_C"/>
    <property type="match status" value="1"/>
</dbReference>
<evidence type="ECO:0000256" key="3">
    <source>
        <dbReference type="ARBA" id="ARBA00023125"/>
    </source>
</evidence>
<dbReference type="Pfam" id="PF22254">
    <property type="entry name" value="TFA2_E-tether"/>
    <property type="match status" value="1"/>
</dbReference>
<dbReference type="Proteomes" id="UP001337655">
    <property type="component" value="Unassembled WGS sequence"/>
</dbReference>
<dbReference type="InterPro" id="IPR016656">
    <property type="entry name" value="TFIIE-bsu"/>
</dbReference>
<evidence type="ECO:0000313" key="10">
    <source>
        <dbReference type="EMBL" id="KAK5174022.1"/>
    </source>
</evidence>
<dbReference type="EMBL" id="JAVRRT010000002">
    <property type="protein sequence ID" value="KAK5174022.1"/>
    <property type="molecule type" value="Genomic_DNA"/>
</dbReference>
<keyword evidence="4 7" id="KW-0804">Transcription</keyword>
<dbReference type="PANTHER" id="PTHR12716">
    <property type="entry name" value="TRANSCRIPTION INITIATION FACTOR IIE, BETA SUBUNIT"/>
    <property type="match status" value="1"/>
</dbReference>
<dbReference type="InterPro" id="IPR054600">
    <property type="entry name" value="TFA2_E-tether"/>
</dbReference>
<dbReference type="Pfam" id="PF18121">
    <property type="entry name" value="TFA2_Winged_2"/>
    <property type="match status" value="1"/>
</dbReference>
<protein>
    <recommendedName>
        <fullName evidence="7">Transcription initiation factor IIE subunit beta</fullName>
    </recommendedName>
</protein>
<dbReference type="PANTHER" id="PTHR12716:SF8">
    <property type="entry name" value="TRANSCRIPTION INITIATION FACTOR IIE SUBUNIT BETA"/>
    <property type="match status" value="1"/>
</dbReference>
<sequence>MALNASLAKFRTEFSDATARNVQHARPTNAPARTTTPKPSDGIAKRTHDAAFSDTKAGTPAAAAALATRHSGAELMTQVYTAVQYLKEKSPAPIAFDNLISYLSLPTDAQKHIPLIRRALRDSDQATYVPRAESPNGKESFKYRPQIPVTNAEELKDYLGIMATRSASGIAVKDLKDGWPDCTASLDQLEREGFVLITRWKKDNSPRTIYPDSPSYHILNSHTGLPQKIDADFVDVWSKTKLPAGEAEIRNELEKAGLTPTSQVKEVRKTEPKRKEKRRVNRKGGKTTNAHMLGILKDYSKK</sequence>